<dbReference type="InterPro" id="IPR000253">
    <property type="entry name" value="FHA_dom"/>
</dbReference>
<reference evidence="3 4" key="1">
    <citation type="submission" date="2021-04" db="EMBL/GenBank/DDBJ databases">
        <authorList>
            <person name="Ivanova A."/>
        </authorList>
    </citation>
    <scope>NUCLEOTIDE SEQUENCE [LARGE SCALE GENOMIC DNA]</scope>
    <source>
        <strain evidence="3 4">G18</strain>
    </source>
</reference>
<sequence>MDFHLQNVRTGEIVKLPPERALIGAAEHADVLTDDSPYLAALAVRYPTGWALFGLSDEGVRFNRRPLRAAQRVTPRKGDLLAIGESRFTFLAPNTAPDDESEAEEEGAPPDCFAYITNPDGMEECRAVDHDLLFGRLEGCHVQLSDTRLSRLGALLASHAGTWYIHTLSKKALGRNRKAVNHFARVTDGDELLIGPLVVRIEIRPPTAERAALPALTGSRERPPLSESSILTDLPASTDGLGGAPDPGSSLDILALHARGQQLENWLKKQPLPVQEPKSGLGGWLGAQRDRLRRFWLDTPETTSARSLRTAGRLDDAFTVLDRAIRTRPDGPELLRELYRLYEAVALLDLCYRPLRQIEKLAQARGTSDPWVFETLARLCERLGRERPEMYDRAIGYWNKLESATGQSCNHQKNDVMARRALHEGGYAGGG</sequence>
<dbReference type="Gene3D" id="2.60.200.20">
    <property type="match status" value="1"/>
</dbReference>
<comment type="caution">
    <text evidence="3">The sequence shown here is derived from an EMBL/GenBank/DDBJ whole genome shotgun (WGS) entry which is preliminary data.</text>
</comment>
<protein>
    <recommendedName>
        <fullName evidence="2">FHA domain-containing protein</fullName>
    </recommendedName>
</protein>
<dbReference type="SUPFAM" id="SSF49879">
    <property type="entry name" value="SMAD/FHA domain"/>
    <property type="match status" value="1"/>
</dbReference>
<dbReference type="InterPro" id="IPR011990">
    <property type="entry name" value="TPR-like_helical_dom_sf"/>
</dbReference>
<organism evidence="3 4">
    <name type="scientific">Gemmata palustris</name>
    <dbReference type="NCBI Taxonomy" id="2822762"/>
    <lineage>
        <taxon>Bacteria</taxon>
        <taxon>Pseudomonadati</taxon>
        <taxon>Planctomycetota</taxon>
        <taxon>Planctomycetia</taxon>
        <taxon>Gemmatales</taxon>
        <taxon>Gemmataceae</taxon>
        <taxon>Gemmata</taxon>
    </lineage>
</organism>
<feature type="region of interest" description="Disordered" evidence="1">
    <location>
        <begin position="212"/>
        <end position="243"/>
    </location>
</feature>
<dbReference type="Proteomes" id="UP000676565">
    <property type="component" value="Unassembled WGS sequence"/>
</dbReference>
<dbReference type="InterPro" id="IPR008984">
    <property type="entry name" value="SMAD_FHA_dom_sf"/>
</dbReference>
<feature type="domain" description="FHA" evidence="2">
    <location>
        <begin position="133"/>
        <end position="195"/>
    </location>
</feature>
<dbReference type="Pfam" id="PF00498">
    <property type="entry name" value="FHA"/>
    <property type="match status" value="1"/>
</dbReference>
<dbReference type="EMBL" id="JAGKQQ010000001">
    <property type="protein sequence ID" value="MBP3956819.1"/>
    <property type="molecule type" value="Genomic_DNA"/>
</dbReference>
<evidence type="ECO:0000259" key="2">
    <source>
        <dbReference type="Pfam" id="PF00498"/>
    </source>
</evidence>
<evidence type="ECO:0000256" key="1">
    <source>
        <dbReference type="SAM" id="MobiDB-lite"/>
    </source>
</evidence>
<accession>A0ABS5BSW6</accession>
<proteinExistence type="predicted"/>
<dbReference type="RefSeq" id="WP_210655301.1">
    <property type="nucleotide sequence ID" value="NZ_JAGKQQ010000001.1"/>
</dbReference>
<dbReference type="CDD" id="cd00060">
    <property type="entry name" value="FHA"/>
    <property type="match status" value="2"/>
</dbReference>
<evidence type="ECO:0000313" key="4">
    <source>
        <dbReference type="Proteomes" id="UP000676565"/>
    </source>
</evidence>
<name>A0ABS5BSW6_9BACT</name>
<keyword evidence="4" id="KW-1185">Reference proteome</keyword>
<gene>
    <name evidence="3" type="ORF">J8F10_16215</name>
</gene>
<dbReference type="Gene3D" id="1.25.40.10">
    <property type="entry name" value="Tetratricopeptide repeat domain"/>
    <property type="match status" value="1"/>
</dbReference>
<evidence type="ECO:0000313" key="3">
    <source>
        <dbReference type="EMBL" id="MBP3956819.1"/>
    </source>
</evidence>